<dbReference type="Proteomes" id="UP000028681">
    <property type="component" value="Chromosome"/>
</dbReference>
<dbReference type="KEGG" id="ete:ETEE_2646"/>
<protein>
    <submittedName>
        <fullName evidence="2">Uncharacterized protein</fullName>
    </submittedName>
</protein>
<keyword evidence="1" id="KW-1133">Transmembrane helix</keyword>
<proteinExistence type="predicted"/>
<dbReference type="GeneID" id="41066896"/>
<dbReference type="RefSeq" id="WP_144242816.1">
    <property type="nucleotide sequence ID" value="NZ_CP006664.1"/>
</dbReference>
<sequence>MKNYITQALTVVYIMVLIAVTIYASLIDADIELFRKDVSGEIKRNHAGGFSVSSKNEWELCNMSYLFCVGVLAREPFIDAVPAYDLYINGMYYANTKFTASEIKGICRATNNNVSYYFKD</sequence>
<reference evidence="2 3" key="1">
    <citation type="journal article" date="2012" name="PLoS ONE">
        <title>Edwardsiella comparative phylogenomics reveal the new intra/inter-species taxonomic relationships, virulence evolution and niche adaptation mechanisms.</title>
        <authorList>
            <person name="Yang M."/>
            <person name="Lv Y."/>
            <person name="Xiao J."/>
            <person name="Wu H."/>
            <person name="Zheng H."/>
            <person name="Liu Q."/>
            <person name="Zhang Y."/>
            <person name="Wang Q."/>
        </authorList>
    </citation>
    <scope>NUCLEOTIDE SEQUENCE [LARGE SCALE GENOMIC DNA]</scope>
    <source>
        <strain evidence="3">080813</strain>
    </source>
</reference>
<organism evidence="2 3">
    <name type="scientific">Edwardsiella anguillarum ET080813</name>
    <dbReference type="NCBI Taxonomy" id="667120"/>
    <lineage>
        <taxon>Bacteria</taxon>
        <taxon>Pseudomonadati</taxon>
        <taxon>Pseudomonadota</taxon>
        <taxon>Gammaproteobacteria</taxon>
        <taxon>Enterobacterales</taxon>
        <taxon>Hafniaceae</taxon>
        <taxon>Edwardsiella</taxon>
    </lineage>
</organism>
<name>A0A076LKW5_9GAMM</name>
<accession>A0A076LKW5</accession>
<dbReference type="EMBL" id="CP006664">
    <property type="protein sequence ID" value="AIJ09080.1"/>
    <property type="molecule type" value="Genomic_DNA"/>
</dbReference>
<evidence type="ECO:0000313" key="3">
    <source>
        <dbReference type="Proteomes" id="UP000028681"/>
    </source>
</evidence>
<keyword evidence="1" id="KW-0812">Transmembrane</keyword>
<feature type="transmembrane region" description="Helical" evidence="1">
    <location>
        <begin position="6"/>
        <end position="26"/>
    </location>
</feature>
<evidence type="ECO:0000313" key="2">
    <source>
        <dbReference type="EMBL" id="AIJ09080.1"/>
    </source>
</evidence>
<evidence type="ECO:0000256" key="1">
    <source>
        <dbReference type="SAM" id="Phobius"/>
    </source>
</evidence>
<gene>
    <name evidence="2" type="ORF">ETEE_2646</name>
</gene>
<dbReference type="HOGENOM" id="CLU_2045975_0_0_6"/>
<keyword evidence="1" id="KW-0472">Membrane</keyword>
<dbReference type="AlphaFoldDB" id="A0A076LKW5"/>